<keyword evidence="5 7" id="KW-1133">Transmembrane helix</keyword>
<evidence type="ECO:0000256" key="5">
    <source>
        <dbReference type="ARBA" id="ARBA00022989"/>
    </source>
</evidence>
<reference evidence="9" key="1">
    <citation type="journal article" date="2020" name="mSystems">
        <title>Genome- and Community-Level Interaction Insights into Carbon Utilization and Element Cycling Functions of Hydrothermarchaeota in Hydrothermal Sediment.</title>
        <authorList>
            <person name="Zhou Z."/>
            <person name="Liu Y."/>
            <person name="Xu W."/>
            <person name="Pan J."/>
            <person name="Luo Z.H."/>
            <person name="Li M."/>
        </authorList>
    </citation>
    <scope>NUCLEOTIDE SEQUENCE [LARGE SCALE GENOMIC DNA]</scope>
    <source>
        <strain evidence="9">HyVt-219</strain>
    </source>
</reference>
<dbReference type="InterPro" id="IPR000515">
    <property type="entry name" value="MetI-like"/>
</dbReference>
<evidence type="ECO:0000259" key="8">
    <source>
        <dbReference type="PROSITE" id="PS50928"/>
    </source>
</evidence>
<feature type="transmembrane region" description="Helical" evidence="7">
    <location>
        <begin position="108"/>
        <end position="126"/>
    </location>
</feature>
<dbReference type="PANTHER" id="PTHR32243">
    <property type="entry name" value="MALTOSE TRANSPORT SYSTEM PERMEASE-RELATED"/>
    <property type="match status" value="1"/>
</dbReference>
<feature type="non-terminal residue" evidence="9">
    <location>
        <position position="1"/>
    </location>
</feature>
<proteinExistence type="inferred from homology"/>
<evidence type="ECO:0000256" key="3">
    <source>
        <dbReference type="ARBA" id="ARBA00022475"/>
    </source>
</evidence>
<evidence type="ECO:0000313" key="9">
    <source>
        <dbReference type="EMBL" id="HDN85251.1"/>
    </source>
</evidence>
<dbReference type="Gene3D" id="1.10.3720.10">
    <property type="entry name" value="MetI-like"/>
    <property type="match status" value="1"/>
</dbReference>
<dbReference type="EMBL" id="DRBC01000349">
    <property type="protein sequence ID" value="HDN85251.1"/>
    <property type="molecule type" value="Genomic_DNA"/>
</dbReference>
<evidence type="ECO:0000256" key="4">
    <source>
        <dbReference type="ARBA" id="ARBA00022692"/>
    </source>
</evidence>
<gene>
    <name evidence="9" type="ORF">ENG47_05820</name>
</gene>
<keyword evidence="4 7" id="KW-0812">Transmembrane</keyword>
<evidence type="ECO:0000256" key="2">
    <source>
        <dbReference type="ARBA" id="ARBA00022448"/>
    </source>
</evidence>
<protein>
    <submittedName>
        <fullName evidence="9">Carbohydrate ABC transporter permease</fullName>
    </submittedName>
</protein>
<sequence length="244" mass="27141">IYHPILDNFKNIFIAGAGGAVGKVKMVGEFRWSEFPHQLFNSIIVALVSTALAVFIGSLSAYVFSRFDIKGKNDLLFIILSSRMLPPIVIVIPLVIMYRTLGLYDTRLGLIIMYTVFNLAFTVWIMRSFIDEIPKEYEEAAMVDGYSRFQAFFKFVLPEMRPGMAATAIFSFIMSWNEFTFALLLTGERARTAPPAIAQSLGTAGINWGHIAAGSVLMVIPVVVFTFILRGNLIRGFTFGAIKG</sequence>
<name>A0A7V0N0T8_UNCAE</name>
<organism evidence="9">
    <name type="scientific">Aerophobetes bacterium</name>
    <dbReference type="NCBI Taxonomy" id="2030807"/>
    <lineage>
        <taxon>Bacteria</taxon>
        <taxon>Candidatus Aerophobota</taxon>
    </lineage>
</organism>
<feature type="transmembrane region" description="Helical" evidence="7">
    <location>
        <begin position="39"/>
        <end position="63"/>
    </location>
</feature>
<feature type="domain" description="ABC transmembrane type-1" evidence="8">
    <location>
        <begin position="39"/>
        <end position="229"/>
    </location>
</feature>
<evidence type="ECO:0000256" key="1">
    <source>
        <dbReference type="ARBA" id="ARBA00004651"/>
    </source>
</evidence>
<dbReference type="InterPro" id="IPR035906">
    <property type="entry name" value="MetI-like_sf"/>
</dbReference>
<dbReference type="PANTHER" id="PTHR32243:SF52">
    <property type="entry name" value="ABC TRANSPORTER PERMEASE PROTEIN"/>
    <property type="match status" value="1"/>
</dbReference>
<dbReference type="SUPFAM" id="SSF161098">
    <property type="entry name" value="MetI-like"/>
    <property type="match status" value="1"/>
</dbReference>
<keyword evidence="2 7" id="KW-0813">Transport</keyword>
<dbReference type="AlphaFoldDB" id="A0A7V0N0T8"/>
<dbReference type="Proteomes" id="UP000885660">
    <property type="component" value="Unassembled WGS sequence"/>
</dbReference>
<keyword evidence="6 7" id="KW-0472">Membrane</keyword>
<feature type="transmembrane region" description="Helical" evidence="7">
    <location>
        <begin position="75"/>
        <end position="96"/>
    </location>
</feature>
<accession>A0A7V0N0T8</accession>
<dbReference type="CDD" id="cd06261">
    <property type="entry name" value="TM_PBP2"/>
    <property type="match status" value="1"/>
</dbReference>
<dbReference type="GO" id="GO:0005886">
    <property type="term" value="C:plasma membrane"/>
    <property type="evidence" value="ECO:0007669"/>
    <property type="project" value="UniProtKB-SubCell"/>
</dbReference>
<comment type="caution">
    <text evidence="9">The sequence shown here is derived from an EMBL/GenBank/DDBJ whole genome shotgun (WGS) entry which is preliminary data.</text>
</comment>
<dbReference type="InterPro" id="IPR050901">
    <property type="entry name" value="BP-dep_ABC_trans_perm"/>
</dbReference>
<dbReference type="PROSITE" id="PS50928">
    <property type="entry name" value="ABC_TM1"/>
    <property type="match status" value="1"/>
</dbReference>
<feature type="transmembrane region" description="Helical" evidence="7">
    <location>
        <begin position="205"/>
        <end position="229"/>
    </location>
</feature>
<evidence type="ECO:0000256" key="7">
    <source>
        <dbReference type="RuleBase" id="RU363032"/>
    </source>
</evidence>
<evidence type="ECO:0000256" key="6">
    <source>
        <dbReference type="ARBA" id="ARBA00023136"/>
    </source>
</evidence>
<comment type="subcellular location">
    <subcellularLocation>
        <location evidence="1 7">Cell membrane</location>
        <topology evidence="1 7">Multi-pass membrane protein</topology>
    </subcellularLocation>
</comment>
<comment type="similarity">
    <text evidence="7">Belongs to the binding-protein-dependent transport system permease family.</text>
</comment>
<dbReference type="GO" id="GO:0055085">
    <property type="term" value="P:transmembrane transport"/>
    <property type="evidence" value="ECO:0007669"/>
    <property type="project" value="InterPro"/>
</dbReference>
<keyword evidence="3" id="KW-1003">Cell membrane</keyword>
<dbReference type="Pfam" id="PF00528">
    <property type="entry name" value="BPD_transp_1"/>
    <property type="match status" value="1"/>
</dbReference>